<feature type="transmembrane region" description="Helical" evidence="7">
    <location>
        <begin position="332"/>
        <end position="349"/>
    </location>
</feature>
<dbReference type="InterPro" id="IPR036259">
    <property type="entry name" value="MFS_trans_sf"/>
</dbReference>
<evidence type="ECO:0000256" key="3">
    <source>
        <dbReference type="ARBA" id="ARBA00022475"/>
    </source>
</evidence>
<feature type="transmembrane region" description="Helical" evidence="7">
    <location>
        <begin position="212"/>
        <end position="235"/>
    </location>
</feature>
<gene>
    <name evidence="8" type="ORF">C7402_113293</name>
</gene>
<dbReference type="Pfam" id="PF05977">
    <property type="entry name" value="MFS_3"/>
    <property type="match status" value="1"/>
</dbReference>
<keyword evidence="3" id="KW-1003">Cell membrane</keyword>
<dbReference type="PANTHER" id="PTHR23513">
    <property type="entry name" value="INTEGRAL MEMBRANE EFFLUX PROTEIN-RELATED"/>
    <property type="match status" value="1"/>
</dbReference>
<keyword evidence="4 7" id="KW-0812">Transmembrane</keyword>
<feature type="transmembrane region" description="Helical" evidence="7">
    <location>
        <begin position="128"/>
        <end position="152"/>
    </location>
</feature>
<evidence type="ECO:0000313" key="9">
    <source>
        <dbReference type="Proteomes" id="UP000245712"/>
    </source>
</evidence>
<name>A0ABX5KJC1_9BURK</name>
<feature type="transmembrane region" description="Helical" evidence="7">
    <location>
        <begin position="268"/>
        <end position="293"/>
    </location>
</feature>
<keyword evidence="6 7" id="KW-0472">Membrane</keyword>
<feature type="transmembrane region" description="Helical" evidence="7">
    <location>
        <begin position="423"/>
        <end position="441"/>
    </location>
</feature>
<dbReference type="EMBL" id="QEOB01000013">
    <property type="protein sequence ID" value="PVX79020.1"/>
    <property type="molecule type" value="Genomic_DNA"/>
</dbReference>
<evidence type="ECO:0000256" key="7">
    <source>
        <dbReference type="SAM" id="Phobius"/>
    </source>
</evidence>
<feature type="transmembrane region" description="Helical" evidence="7">
    <location>
        <begin position="355"/>
        <end position="375"/>
    </location>
</feature>
<evidence type="ECO:0000256" key="2">
    <source>
        <dbReference type="ARBA" id="ARBA00022448"/>
    </source>
</evidence>
<comment type="subcellular location">
    <subcellularLocation>
        <location evidence="1">Cell membrane</location>
        <topology evidence="1">Multi-pass membrane protein</topology>
    </subcellularLocation>
</comment>
<comment type="caution">
    <text evidence="8">The sequence shown here is derived from an EMBL/GenBank/DDBJ whole genome shotgun (WGS) entry which is preliminary data.</text>
</comment>
<keyword evidence="9" id="KW-1185">Reference proteome</keyword>
<feature type="transmembrane region" description="Helical" evidence="7">
    <location>
        <begin position="305"/>
        <end position="325"/>
    </location>
</feature>
<proteinExistence type="predicted"/>
<accession>A0ABX5KJC1</accession>
<dbReference type="SUPFAM" id="SSF103473">
    <property type="entry name" value="MFS general substrate transporter"/>
    <property type="match status" value="1"/>
</dbReference>
<evidence type="ECO:0000256" key="4">
    <source>
        <dbReference type="ARBA" id="ARBA00022692"/>
    </source>
</evidence>
<dbReference type="CDD" id="cd06173">
    <property type="entry name" value="MFS_MefA_like"/>
    <property type="match status" value="1"/>
</dbReference>
<evidence type="ECO:0000256" key="6">
    <source>
        <dbReference type="ARBA" id="ARBA00023136"/>
    </source>
</evidence>
<feature type="transmembrane region" description="Helical" evidence="7">
    <location>
        <begin position="95"/>
        <end position="116"/>
    </location>
</feature>
<evidence type="ECO:0000256" key="1">
    <source>
        <dbReference type="ARBA" id="ARBA00004651"/>
    </source>
</evidence>
<evidence type="ECO:0000313" key="8">
    <source>
        <dbReference type="EMBL" id="PVX79020.1"/>
    </source>
</evidence>
<keyword evidence="5 7" id="KW-1133">Transmembrane helix</keyword>
<sequence length="463" mass="48462">MAGARKPRRRACLWRSAACTKIAALRRRAHPFSRSFPLFMTTPSPAPDGASEDPPSLSRNRGFQRFYGARVLSSLAFQMLAVAMGWHIYALTHSAFALGLVGLAQFLPMFLLTLVVGHVADRYDRRRIASVCQLVECAAALTFAAGTLGGWLGAPLIYALAACMGAARAFESPAMSSLLPGVVPRPQLPNATAWSTSANQTANIVGPALGGLLYGIGATPAYAACTLAFALAAALSGTIPMRAKPPARTPVTLESVFSGIAFIRSQPVILGALSLDLFAVLFGGATALLPVFARDILHAGPIALGLLRSASAAGALAGSIWLAHFPLRRRPGLAMFGGVIVFGCATIAFGLSHNIVVSLIALAVLGASDVVSVVVRTSLVQLRTPDETLGRVSAVNSLFIGTSNQLGEFESGLTAGWWGAQRAVLVGGVATICVALLWMRLFPALRDTRSLEREETRATASAS</sequence>
<dbReference type="InterPro" id="IPR010290">
    <property type="entry name" value="TM_effector"/>
</dbReference>
<organism evidence="8 9">
    <name type="scientific">Paraburkholderia unamae</name>
    <dbReference type="NCBI Taxonomy" id="219649"/>
    <lineage>
        <taxon>Bacteria</taxon>
        <taxon>Pseudomonadati</taxon>
        <taxon>Pseudomonadota</taxon>
        <taxon>Betaproteobacteria</taxon>
        <taxon>Burkholderiales</taxon>
        <taxon>Burkholderiaceae</taxon>
        <taxon>Paraburkholderia</taxon>
    </lineage>
</organism>
<dbReference type="Gene3D" id="1.20.1250.20">
    <property type="entry name" value="MFS general substrate transporter like domains"/>
    <property type="match status" value="2"/>
</dbReference>
<evidence type="ECO:0000256" key="5">
    <source>
        <dbReference type="ARBA" id="ARBA00022989"/>
    </source>
</evidence>
<reference evidence="8 9" key="1">
    <citation type="submission" date="2018-05" db="EMBL/GenBank/DDBJ databases">
        <title>Genomic Encyclopedia of Type Strains, Phase IV (KMG-V): Genome sequencing to study the core and pangenomes of soil and plant-associated prokaryotes.</title>
        <authorList>
            <person name="Whitman W."/>
        </authorList>
    </citation>
    <scope>NUCLEOTIDE SEQUENCE [LARGE SCALE GENOMIC DNA]</scope>
    <source>
        <strain evidence="8 9">SCZa-39</strain>
    </source>
</reference>
<protein>
    <submittedName>
        <fullName evidence="8">MFS family arabinose efflux permease</fullName>
    </submittedName>
</protein>
<dbReference type="PANTHER" id="PTHR23513:SF9">
    <property type="entry name" value="ENTEROBACTIN EXPORTER ENTS"/>
    <property type="match status" value="1"/>
</dbReference>
<feature type="transmembrane region" description="Helical" evidence="7">
    <location>
        <begin position="67"/>
        <end position="89"/>
    </location>
</feature>
<dbReference type="Proteomes" id="UP000245712">
    <property type="component" value="Unassembled WGS sequence"/>
</dbReference>
<keyword evidence="2" id="KW-0813">Transport</keyword>